<dbReference type="AlphaFoldDB" id="A0A2N6NWH9"/>
<dbReference type="Proteomes" id="UP000235728">
    <property type="component" value="Unassembled WGS sequence"/>
</dbReference>
<proteinExistence type="predicted"/>
<comment type="caution">
    <text evidence="1">The sequence shown here is derived from an EMBL/GenBank/DDBJ whole genome shotgun (WGS) entry which is preliminary data.</text>
</comment>
<accession>A0A2N6NWH9</accession>
<evidence type="ECO:0000313" key="1">
    <source>
        <dbReference type="EMBL" id="PMB71622.1"/>
    </source>
</evidence>
<organism evidence="1 2">
    <name type="scientific">Beauveria bassiana</name>
    <name type="common">White muscardine disease fungus</name>
    <name type="synonym">Tritirachium shiotae</name>
    <dbReference type="NCBI Taxonomy" id="176275"/>
    <lineage>
        <taxon>Eukaryota</taxon>
        <taxon>Fungi</taxon>
        <taxon>Dikarya</taxon>
        <taxon>Ascomycota</taxon>
        <taxon>Pezizomycotina</taxon>
        <taxon>Sordariomycetes</taxon>
        <taxon>Hypocreomycetidae</taxon>
        <taxon>Hypocreales</taxon>
        <taxon>Cordycipitaceae</taxon>
        <taxon>Beauveria</taxon>
    </lineage>
</organism>
<sequence>MGLRHLLNADLRPMSGAEHYQYAWEQNRAVQLLVENMSEQVLQRLWNSGWEISGATLKNTLALLADLLAEPERHPQQSYEAHRDIVDMTRIDLAAASNGLDQYLKDAQQCHLRLLARYGGENGSVEELLEHLFTSSVMEGLKAAQPTNYTQWMLELDRATQSNSYRSSNIHSWIFQADKGTLPHWQGRQDDSEIRNEASGRDGVLGVQRSEAAQRGDYRPTCLAISDIGVETIRIVTDHVMMIRWKR</sequence>
<evidence type="ECO:0000313" key="2">
    <source>
        <dbReference type="Proteomes" id="UP000235728"/>
    </source>
</evidence>
<dbReference type="EMBL" id="MRVG01000002">
    <property type="protein sequence ID" value="PMB71622.1"/>
    <property type="molecule type" value="Genomic_DNA"/>
</dbReference>
<gene>
    <name evidence="1" type="ORF">BM221_001715</name>
</gene>
<reference evidence="1 2" key="1">
    <citation type="journal article" date="2016" name="Appl. Microbiol. Biotechnol.">
        <title>Characterization of T-DNA insertion mutants with decreased virulence in the entomopathogenic fungus Beauveria bassiana JEF-007.</title>
        <authorList>
            <person name="Kim S."/>
            <person name="Lee S.J."/>
            <person name="Nai Y.S."/>
            <person name="Yu J.S."/>
            <person name="Lee M.R."/>
            <person name="Yang Y.T."/>
            <person name="Kim J.S."/>
        </authorList>
    </citation>
    <scope>NUCLEOTIDE SEQUENCE [LARGE SCALE GENOMIC DNA]</scope>
    <source>
        <strain evidence="1 2">JEF-007</strain>
    </source>
</reference>
<name>A0A2N6NWH9_BEABA</name>
<protein>
    <submittedName>
        <fullName evidence="1">Uncharacterized protein</fullName>
    </submittedName>
</protein>